<dbReference type="EMBL" id="AWSA01000001">
    <property type="protein sequence ID" value="EWT03583.1"/>
    <property type="molecule type" value="Genomic_DNA"/>
</dbReference>
<dbReference type="eggNOG" id="COG2898">
    <property type="taxonomic scope" value="Bacteria"/>
</dbReference>
<dbReference type="InterPro" id="IPR051211">
    <property type="entry name" value="PG_lysyltransferase"/>
</dbReference>
<keyword evidence="4 6" id="KW-1133">Transmembrane helix</keyword>
<evidence type="ECO:0000256" key="1">
    <source>
        <dbReference type="ARBA" id="ARBA00004651"/>
    </source>
</evidence>
<keyword evidence="10" id="KW-1185">Reference proteome</keyword>
<evidence type="ECO:0000313" key="9">
    <source>
        <dbReference type="EMBL" id="EWT03583.1"/>
    </source>
</evidence>
<feature type="transmembrane region" description="Helical" evidence="6">
    <location>
        <begin position="207"/>
        <end position="228"/>
    </location>
</feature>
<protein>
    <submittedName>
        <fullName evidence="9">Membrane protein</fullName>
    </submittedName>
</protein>
<evidence type="ECO:0000256" key="5">
    <source>
        <dbReference type="ARBA" id="ARBA00023136"/>
    </source>
</evidence>
<sequence length="576" mass="63272">MTDRVSHRPSTLPSTFERLGASASRVPRLVAGVVYAAAFLNIISGLFHSFRSRFSWVSDVLPGAVTNAASALVVVAGILLLLLANALRRRKHRAWRAAVVLAALSLVLNGLRLHVALTLVSALLLYLLVRYRREFYAVGDPTTRWRALWAAVLLFVTSTAIGVMLVAVYDREVIGGWPGLWPTLQHVWLGMVGIEGDLVVRSRFDDYLAAVLLGLGLMTLLVPVFMALRAPRPQPDLSPEDDARLRSLLERSPDSLGYFNLRRDKSIIWSDSGKAAIAYRVVGGVMLASGDPIGDPEAWPGAIANFLDEAERHAWTPAVLGCSERAGTAWTRATDFAALELGDEAVVDVASFSLEGRAMRNVRQMVGRVRRAGYETDVVRVRDLAPSERFQLLADAAAWRGSETERGFSMALGRVADDLDPDAVVVIATCDGVVRGFLQFVPWGRDGISLDVMRRDRGAEAGVNELLIVSALEACRDLGVSRVSLNFAAFRTIFERGERLGAGPITRFMRSVLVFASRWFQLESLYRFNAKFQPAWVSRFLVYPGGSLPRVALASLEAEAFLTWPKMRILGVTDHA</sequence>
<keyword evidence="3 6" id="KW-0812">Transmembrane</keyword>
<feature type="transmembrane region" description="Helical" evidence="6">
    <location>
        <begin position="147"/>
        <end position="169"/>
    </location>
</feature>
<evidence type="ECO:0000313" key="10">
    <source>
        <dbReference type="Proteomes" id="UP000019489"/>
    </source>
</evidence>
<feature type="transmembrane region" description="Helical" evidence="6">
    <location>
        <begin position="68"/>
        <end position="87"/>
    </location>
</feature>
<dbReference type="SUPFAM" id="SSF55729">
    <property type="entry name" value="Acyl-CoA N-acyltransferases (Nat)"/>
    <property type="match status" value="1"/>
</dbReference>
<dbReference type="STRING" id="1386089.N865_09030"/>
<dbReference type="Pfam" id="PF16995">
    <property type="entry name" value="tRNA-synt_2_TM"/>
    <property type="match status" value="1"/>
</dbReference>
<evidence type="ECO:0000256" key="6">
    <source>
        <dbReference type="SAM" id="Phobius"/>
    </source>
</evidence>
<dbReference type="RefSeq" id="WP_051509716.1">
    <property type="nucleotide sequence ID" value="NZ_AWSA01000001.1"/>
</dbReference>
<evidence type="ECO:0000256" key="2">
    <source>
        <dbReference type="ARBA" id="ARBA00022475"/>
    </source>
</evidence>
<accession>W9GFJ2</accession>
<keyword evidence="5 6" id="KW-0472">Membrane</keyword>
<dbReference type="GO" id="GO:0005886">
    <property type="term" value="C:plasma membrane"/>
    <property type="evidence" value="ECO:0007669"/>
    <property type="project" value="UniProtKB-SubCell"/>
</dbReference>
<dbReference type="AlphaFoldDB" id="W9GFJ2"/>
<dbReference type="GO" id="GO:0016755">
    <property type="term" value="F:aminoacyltransferase activity"/>
    <property type="evidence" value="ECO:0007669"/>
    <property type="project" value="TreeGrafter"/>
</dbReference>
<evidence type="ECO:0000259" key="8">
    <source>
        <dbReference type="Pfam" id="PF16995"/>
    </source>
</evidence>
<dbReference type="InterPro" id="IPR016181">
    <property type="entry name" value="Acyl_CoA_acyltransferase"/>
</dbReference>
<organism evidence="9 10">
    <name type="scientific">Intrasporangium oryzae NRRL B-24470</name>
    <dbReference type="NCBI Taxonomy" id="1386089"/>
    <lineage>
        <taxon>Bacteria</taxon>
        <taxon>Bacillati</taxon>
        <taxon>Actinomycetota</taxon>
        <taxon>Actinomycetes</taxon>
        <taxon>Micrococcales</taxon>
        <taxon>Intrasporangiaceae</taxon>
        <taxon>Intrasporangium</taxon>
    </lineage>
</organism>
<dbReference type="InterPro" id="IPR024320">
    <property type="entry name" value="LPG_synthase_C"/>
</dbReference>
<gene>
    <name evidence="9" type="ORF">N865_09030</name>
</gene>
<proteinExistence type="predicted"/>
<evidence type="ECO:0000256" key="4">
    <source>
        <dbReference type="ARBA" id="ARBA00022989"/>
    </source>
</evidence>
<dbReference type="Proteomes" id="UP000019489">
    <property type="component" value="Unassembled WGS sequence"/>
</dbReference>
<feature type="domain" description="Phosphatidylglycerol lysyltransferase C-terminal" evidence="7">
    <location>
        <begin position="247"/>
        <end position="543"/>
    </location>
</feature>
<evidence type="ECO:0000256" key="3">
    <source>
        <dbReference type="ARBA" id="ARBA00022692"/>
    </source>
</evidence>
<evidence type="ECO:0000259" key="7">
    <source>
        <dbReference type="Pfam" id="PF09924"/>
    </source>
</evidence>
<feature type="transmembrane region" description="Helical" evidence="6">
    <location>
        <begin position="29"/>
        <end position="48"/>
    </location>
</feature>
<keyword evidence="2" id="KW-1003">Cell membrane</keyword>
<dbReference type="InterPro" id="IPR031553">
    <property type="entry name" value="tRNA-synt_2_TM"/>
</dbReference>
<reference evidence="9 10" key="1">
    <citation type="submission" date="2013-08" db="EMBL/GenBank/DDBJ databases">
        <title>Intrasporangium oryzae NRRL B-24470.</title>
        <authorList>
            <person name="Liu H."/>
            <person name="Wang G."/>
        </authorList>
    </citation>
    <scope>NUCLEOTIDE SEQUENCE [LARGE SCALE GENOMIC DNA]</scope>
    <source>
        <strain evidence="9 10">NRRL B-24470</strain>
    </source>
</reference>
<feature type="transmembrane region" description="Helical" evidence="6">
    <location>
        <begin position="99"/>
        <end position="127"/>
    </location>
</feature>
<name>W9GFJ2_9MICO</name>
<dbReference type="GO" id="GO:0055091">
    <property type="term" value="P:phospholipid homeostasis"/>
    <property type="evidence" value="ECO:0007669"/>
    <property type="project" value="TreeGrafter"/>
</dbReference>
<dbReference type="Pfam" id="PF09924">
    <property type="entry name" value="LPG_synthase_C"/>
    <property type="match status" value="1"/>
</dbReference>
<dbReference type="PATRIC" id="fig|1386089.3.peg.67"/>
<feature type="domain" description="Lysyl-tRNA synthetase N-terminal transmembrane region" evidence="8">
    <location>
        <begin position="24"/>
        <end position="170"/>
    </location>
</feature>
<comment type="caution">
    <text evidence="9">The sequence shown here is derived from an EMBL/GenBank/DDBJ whole genome shotgun (WGS) entry which is preliminary data.</text>
</comment>
<comment type="subcellular location">
    <subcellularLocation>
        <location evidence="1">Cell membrane</location>
        <topology evidence="1">Multi-pass membrane protein</topology>
    </subcellularLocation>
</comment>
<dbReference type="PANTHER" id="PTHR34697:SF2">
    <property type="entry name" value="PHOSPHATIDYLGLYCEROL LYSYLTRANSFERASE"/>
    <property type="match status" value="1"/>
</dbReference>
<dbReference type="PANTHER" id="PTHR34697">
    <property type="entry name" value="PHOSPHATIDYLGLYCEROL LYSYLTRANSFERASE"/>
    <property type="match status" value="1"/>
</dbReference>